<organism evidence="1">
    <name type="scientific">marine sediment metagenome</name>
    <dbReference type="NCBI Taxonomy" id="412755"/>
    <lineage>
        <taxon>unclassified sequences</taxon>
        <taxon>metagenomes</taxon>
        <taxon>ecological metagenomes</taxon>
    </lineage>
</organism>
<dbReference type="EMBL" id="LAZR01018361">
    <property type="protein sequence ID" value="KKL96708.1"/>
    <property type="molecule type" value="Genomic_DNA"/>
</dbReference>
<sequence>MALVSTFYDLTATNIKNILNELKQNAVKHQLRFNTMNAEAFGNSIKEGYPLLYDTGDGIIVEEFICPDAWKENIGKVVPLGVYHNLDEWYTPKLPDWQVVGNAEIFGWDEEDGSDFVRYDYDYSKIDAIFERINYYNWLTPTLKENGTSDISTAYYCDIEYRWNEKTSKFIRIQINIDLVSISFVPRGNCPGEVCSIKVVAQNKNGMQDYIKKCIDEGIEREVCLAKAYENFKVKT</sequence>
<proteinExistence type="predicted"/>
<protein>
    <submittedName>
        <fullName evidence="1">Uncharacterized protein</fullName>
    </submittedName>
</protein>
<reference evidence="1" key="1">
    <citation type="journal article" date="2015" name="Nature">
        <title>Complex archaea that bridge the gap between prokaryotes and eukaryotes.</title>
        <authorList>
            <person name="Spang A."/>
            <person name="Saw J.H."/>
            <person name="Jorgensen S.L."/>
            <person name="Zaremba-Niedzwiedzka K."/>
            <person name="Martijn J."/>
            <person name="Lind A.E."/>
            <person name="van Eijk R."/>
            <person name="Schleper C."/>
            <person name="Guy L."/>
            <person name="Ettema T.J."/>
        </authorList>
    </citation>
    <scope>NUCLEOTIDE SEQUENCE</scope>
</reference>
<name>A0A0F9GD39_9ZZZZ</name>
<accession>A0A0F9GD39</accession>
<gene>
    <name evidence="1" type="ORF">LCGC14_1841810</name>
</gene>
<evidence type="ECO:0000313" key="1">
    <source>
        <dbReference type="EMBL" id="KKL96708.1"/>
    </source>
</evidence>
<dbReference type="AlphaFoldDB" id="A0A0F9GD39"/>
<comment type="caution">
    <text evidence="1">The sequence shown here is derived from an EMBL/GenBank/DDBJ whole genome shotgun (WGS) entry which is preliminary data.</text>
</comment>